<keyword evidence="1" id="KW-1133">Transmembrane helix</keyword>
<sequence>MAPQTMQKEISKDIASGIAITIAIFGATIYMPIIGFFCSLLLPLPVLFYRSKLGRSTGSIIPVASIALMIVILGRASIDILFFGELLLLGFVLSELIEMNLSVEKTICYAVSAVLLTGTFGLLLHGSIARIGIQALVSDYVAKNLQLTMAIYENMGVSEDSIHLISNSLENIQYVLVRIFPSLVIGSTLFVAWVNLLIAKPMLTARKLFFSDFGSLNLWKAPDFLVWGAIGCGLTLLLPSKALKMFGLNGLIILMIVYFFEGIAIVSFYFEKKQFPRMLRLFAYSLIALQQVVLLIVIGFGIFDMWLDFRKLRINKEN</sequence>
<feature type="transmembrane region" description="Helical" evidence="1">
    <location>
        <begin position="80"/>
        <end position="97"/>
    </location>
</feature>
<accession>A0A0F8Z1N4</accession>
<feature type="transmembrane region" description="Helical" evidence="1">
    <location>
        <begin position="250"/>
        <end position="270"/>
    </location>
</feature>
<feature type="transmembrane region" description="Helical" evidence="1">
    <location>
        <begin position="282"/>
        <end position="307"/>
    </location>
</feature>
<evidence type="ECO:0008006" key="3">
    <source>
        <dbReference type="Google" id="ProtNLM"/>
    </source>
</evidence>
<dbReference type="Pfam" id="PF09991">
    <property type="entry name" value="DUF2232"/>
    <property type="match status" value="1"/>
</dbReference>
<proteinExistence type="predicted"/>
<organism evidence="2">
    <name type="scientific">marine sediment metagenome</name>
    <dbReference type="NCBI Taxonomy" id="412755"/>
    <lineage>
        <taxon>unclassified sequences</taxon>
        <taxon>metagenomes</taxon>
        <taxon>ecological metagenomes</taxon>
    </lineage>
</organism>
<dbReference type="AlphaFoldDB" id="A0A0F8Z1N4"/>
<dbReference type="PANTHER" id="PTHR41324">
    <property type="entry name" value="MEMBRANE PROTEIN-RELATED"/>
    <property type="match status" value="1"/>
</dbReference>
<reference evidence="2" key="1">
    <citation type="journal article" date="2015" name="Nature">
        <title>Complex archaea that bridge the gap between prokaryotes and eukaryotes.</title>
        <authorList>
            <person name="Spang A."/>
            <person name="Saw J.H."/>
            <person name="Jorgensen S.L."/>
            <person name="Zaremba-Niedzwiedzka K."/>
            <person name="Martijn J."/>
            <person name="Lind A.E."/>
            <person name="van Eijk R."/>
            <person name="Schleper C."/>
            <person name="Guy L."/>
            <person name="Ettema T.J."/>
        </authorList>
    </citation>
    <scope>NUCLEOTIDE SEQUENCE</scope>
</reference>
<dbReference type="InterPro" id="IPR018710">
    <property type="entry name" value="DUF2232"/>
</dbReference>
<name>A0A0F8Z1N4_9ZZZZ</name>
<keyword evidence="1" id="KW-0472">Membrane</keyword>
<protein>
    <recommendedName>
        <fullName evidence="3">DUF2232 domain-containing protein</fullName>
    </recommendedName>
</protein>
<keyword evidence="1" id="KW-0812">Transmembrane</keyword>
<evidence type="ECO:0000256" key="1">
    <source>
        <dbReference type="SAM" id="Phobius"/>
    </source>
</evidence>
<dbReference type="PANTHER" id="PTHR41324:SF1">
    <property type="entry name" value="DUF2232 DOMAIN-CONTAINING PROTEIN"/>
    <property type="match status" value="1"/>
</dbReference>
<comment type="caution">
    <text evidence="2">The sequence shown here is derived from an EMBL/GenBank/DDBJ whole genome shotgun (WGS) entry which is preliminary data.</text>
</comment>
<evidence type="ECO:0000313" key="2">
    <source>
        <dbReference type="EMBL" id="KKK87662.1"/>
    </source>
</evidence>
<feature type="transmembrane region" description="Helical" evidence="1">
    <location>
        <begin position="109"/>
        <end position="128"/>
    </location>
</feature>
<feature type="transmembrane region" description="Helical" evidence="1">
    <location>
        <begin position="175"/>
        <end position="198"/>
    </location>
</feature>
<gene>
    <name evidence="2" type="ORF">LCGC14_2751000</name>
</gene>
<feature type="transmembrane region" description="Helical" evidence="1">
    <location>
        <begin position="20"/>
        <end position="44"/>
    </location>
</feature>
<feature type="transmembrane region" description="Helical" evidence="1">
    <location>
        <begin position="218"/>
        <end position="238"/>
    </location>
</feature>
<dbReference type="EMBL" id="LAZR01050297">
    <property type="protein sequence ID" value="KKK87662.1"/>
    <property type="molecule type" value="Genomic_DNA"/>
</dbReference>